<evidence type="ECO:0000313" key="2">
    <source>
        <dbReference type="EMBL" id="KJZ72431.1"/>
    </source>
</evidence>
<evidence type="ECO:0000313" key="3">
    <source>
        <dbReference type="Proteomes" id="UP000054481"/>
    </source>
</evidence>
<dbReference type="InterPro" id="IPR003746">
    <property type="entry name" value="DUF167"/>
</dbReference>
<organism evidence="2 3">
    <name type="scientific">Hirsutella minnesotensis 3608</name>
    <dbReference type="NCBI Taxonomy" id="1043627"/>
    <lineage>
        <taxon>Eukaryota</taxon>
        <taxon>Fungi</taxon>
        <taxon>Dikarya</taxon>
        <taxon>Ascomycota</taxon>
        <taxon>Pezizomycotina</taxon>
        <taxon>Sordariomycetes</taxon>
        <taxon>Hypocreomycetidae</taxon>
        <taxon>Hypocreales</taxon>
        <taxon>Ophiocordycipitaceae</taxon>
        <taxon>Hirsutella</taxon>
    </lineage>
</organism>
<dbReference type="PANTHER" id="PTHR13420">
    <property type="entry name" value="UPF0235 PROTEIN C15ORF40"/>
    <property type="match status" value="1"/>
</dbReference>
<evidence type="ECO:0000256" key="1">
    <source>
        <dbReference type="ARBA" id="ARBA00010364"/>
    </source>
</evidence>
<proteinExistence type="inferred from homology"/>
<accession>A0A0F7ZHD1</accession>
<dbReference type="InterPro" id="IPR036591">
    <property type="entry name" value="YggU-like_sf"/>
</dbReference>
<dbReference type="AlphaFoldDB" id="A0A0F7ZHD1"/>
<dbReference type="Gene3D" id="3.30.1200.10">
    <property type="entry name" value="YggU-like"/>
    <property type="match status" value="1"/>
</dbReference>
<dbReference type="EMBL" id="KQ030547">
    <property type="protein sequence ID" value="KJZ72431.1"/>
    <property type="molecule type" value="Genomic_DNA"/>
</dbReference>
<name>A0A0F7ZHD1_9HYPO</name>
<dbReference type="HAMAP" id="MF_00634">
    <property type="entry name" value="UPF0235"/>
    <property type="match status" value="1"/>
</dbReference>
<dbReference type="NCBIfam" id="TIGR00251">
    <property type="entry name" value="DUF167 family protein"/>
    <property type="match status" value="1"/>
</dbReference>
<dbReference type="Proteomes" id="UP000054481">
    <property type="component" value="Unassembled WGS sequence"/>
</dbReference>
<dbReference type="PANTHER" id="PTHR13420:SF7">
    <property type="entry name" value="UPF0235 PROTEIN C15ORF40"/>
    <property type="match status" value="1"/>
</dbReference>
<comment type="similarity">
    <text evidence="1">Belongs to the UPF0235 family.</text>
</comment>
<protein>
    <submittedName>
        <fullName evidence="2">Uncharacterized protein</fullName>
    </submittedName>
</protein>
<dbReference type="SMART" id="SM01152">
    <property type="entry name" value="DUF167"/>
    <property type="match status" value="1"/>
</dbReference>
<dbReference type="SUPFAM" id="SSF69786">
    <property type="entry name" value="YggU-like"/>
    <property type="match status" value="1"/>
</dbReference>
<dbReference type="Pfam" id="PF02594">
    <property type="entry name" value="DUF167"/>
    <property type="match status" value="1"/>
</dbReference>
<dbReference type="OrthoDB" id="244097at2759"/>
<keyword evidence="3" id="KW-1185">Reference proteome</keyword>
<dbReference type="GO" id="GO:0005737">
    <property type="term" value="C:cytoplasm"/>
    <property type="evidence" value="ECO:0007669"/>
    <property type="project" value="TreeGrafter"/>
</dbReference>
<reference evidence="2 3" key="1">
    <citation type="journal article" date="2014" name="Genome Biol. Evol.">
        <title>Comparative genomics and transcriptomics analyses reveal divergent lifestyle features of nematode endoparasitic fungus Hirsutella minnesotensis.</title>
        <authorList>
            <person name="Lai Y."/>
            <person name="Liu K."/>
            <person name="Zhang X."/>
            <person name="Zhang X."/>
            <person name="Li K."/>
            <person name="Wang N."/>
            <person name="Shu C."/>
            <person name="Wu Y."/>
            <person name="Wang C."/>
            <person name="Bushley K.E."/>
            <person name="Xiang M."/>
            <person name="Liu X."/>
        </authorList>
    </citation>
    <scope>NUCLEOTIDE SEQUENCE [LARGE SCALE GENOMIC DNA]</scope>
    <source>
        <strain evidence="2 3">3608</strain>
    </source>
</reference>
<sequence length="121" mass="12530">MSSGAAVRFVTGTKKSSSVAGGVIRLQLRVKPGASKDREGVVSVLDDCVELCVAAQPRDGEANKAVVKLLSDAAGVPKSRLSLTHGARSRDKTVVMTGVSEQEGPLLASTILDRLQRASAS</sequence>
<gene>
    <name evidence="2" type="ORF">HIM_08234</name>
</gene>